<evidence type="ECO:0000256" key="4">
    <source>
        <dbReference type="ARBA" id="ARBA00022989"/>
    </source>
</evidence>
<reference evidence="8" key="1">
    <citation type="submission" date="2024-07" db="EMBL/GenBank/DDBJ databases">
        <authorList>
            <person name="fu j."/>
        </authorList>
    </citation>
    <scope>NUCLEOTIDE SEQUENCE</scope>
    <source>
        <strain evidence="8">P10A9</strain>
    </source>
</reference>
<feature type="transmembrane region" description="Helical" evidence="7">
    <location>
        <begin position="91"/>
        <end position="115"/>
    </location>
</feature>
<dbReference type="AlphaFoldDB" id="A0AB39L6U8"/>
<feature type="transmembrane region" description="Helical" evidence="7">
    <location>
        <begin position="308"/>
        <end position="331"/>
    </location>
</feature>
<dbReference type="InterPro" id="IPR017039">
    <property type="entry name" value="Virul_fac_BrkB"/>
</dbReference>
<dbReference type="PANTHER" id="PTHR30213:SF1">
    <property type="entry name" value="INNER MEMBRANE PROTEIN YHJD"/>
    <property type="match status" value="1"/>
</dbReference>
<keyword evidence="4 7" id="KW-1133">Transmembrane helix</keyword>
<feature type="transmembrane region" description="Helical" evidence="7">
    <location>
        <begin position="243"/>
        <end position="265"/>
    </location>
</feature>
<evidence type="ECO:0000313" key="8">
    <source>
        <dbReference type="EMBL" id="XDP46575.1"/>
    </source>
</evidence>
<feature type="region of interest" description="Disordered" evidence="6">
    <location>
        <begin position="368"/>
        <end position="433"/>
    </location>
</feature>
<dbReference type="RefSeq" id="WP_369046878.1">
    <property type="nucleotide sequence ID" value="NZ_CP163302.1"/>
</dbReference>
<feature type="transmembrane region" description="Helical" evidence="7">
    <location>
        <begin position="206"/>
        <end position="231"/>
    </location>
</feature>
<proteinExistence type="predicted"/>
<evidence type="ECO:0000256" key="1">
    <source>
        <dbReference type="ARBA" id="ARBA00004651"/>
    </source>
</evidence>
<dbReference type="GO" id="GO:0005886">
    <property type="term" value="C:plasma membrane"/>
    <property type="evidence" value="ECO:0007669"/>
    <property type="project" value="UniProtKB-SubCell"/>
</dbReference>
<dbReference type="EMBL" id="CP163302">
    <property type="protein sequence ID" value="XDP46575.1"/>
    <property type="molecule type" value="Genomic_DNA"/>
</dbReference>
<evidence type="ECO:0000256" key="5">
    <source>
        <dbReference type="ARBA" id="ARBA00023136"/>
    </source>
</evidence>
<sequence>MTLVRDRKFPAKGSTKARRDDEPPLPTERALLKLEVIHKRQALGRARRDGSLPKTALAALLWLVARLKAFRPMRAWTHYSLQHGPLMSAGIGFNMFFSIFGLLATGFSLAALVLAGNPDLVDQVVHSVAKAAPGLLKVDGSDGLVDPKTLLNPTGIGVTAVIAILVTLFSSLGWITSLRDGLRGVVGVPPLKGNPIIVKVRDIGTLLLLGVLLVLTSAVSVAFTSAVHFLAGLLGIDGAFVAPVGWLIGLLIPLVLNVLTALILFRLAGGLKLSRRALFEGTLLAGIGSSVLQAFSTQLLARAGANPLLAPFAIIIGLLIWFNLVSQVYLVSAAWSAIREADLAAATPKRVESFGSAHHVARPSAALTRANARSQTQHESALHGSSPNASAPVAVPATHDGARQAPGEGRRRASGPFAWLGSLRRRKDEVPTG</sequence>
<name>A0AB39L6U8_9MICC</name>
<keyword evidence="5 7" id="KW-0472">Membrane</keyword>
<feature type="region of interest" description="Disordered" evidence="6">
    <location>
        <begin position="1"/>
        <end position="24"/>
    </location>
</feature>
<organism evidence="8">
    <name type="scientific">Sinomonas puerhi</name>
    <dbReference type="NCBI Taxonomy" id="3238584"/>
    <lineage>
        <taxon>Bacteria</taxon>
        <taxon>Bacillati</taxon>
        <taxon>Actinomycetota</taxon>
        <taxon>Actinomycetes</taxon>
        <taxon>Micrococcales</taxon>
        <taxon>Micrococcaceae</taxon>
        <taxon>Sinomonas</taxon>
    </lineage>
</organism>
<evidence type="ECO:0000256" key="2">
    <source>
        <dbReference type="ARBA" id="ARBA00022475"/>
    </source>
</evidence>
<evidence type="ECO:0000256" key="7">
    <source>
        <dbReference type="SAM" id="Phobius"/>
    </source>
</evidence>
<dbReference type="Pfam" id="PF03631">
    <property type="entry name" value="Virul_fac_BrkB"/>
    <property type="match status" value="1"/>
</dbReference>
<feature type="compositionally biased region" description="Low complexity" evidence="6">
    <location>
        <begin position="385"/>
        <end position="397"/>
    </location>
</feature>
<evidence type="ECO:0000256" key="6">
    <source>
        <dbReference type="SAM" id="MobiDB-lite"/>
    </source>
</evidence>
<keyword evidence="2" id="KW-1003">Cell membrane</keyword>
<comment type="subcellular location">
    <subcellularLocation>
        <location evidence="1">Cell membrane</location>
        <topology evidence="1">Multi-pass membrane protein</topology>
    </subcellularLocation>
</comment>
<keyword evidence="3 7" id="KW-0812">Transmembrane</keyword>
<feature type="transmembrane region" description="Helical" evidence="7">
    <location>
        <begin position="154"/>
        <end position="175"/>
    </location>
</feature>
<accession>A0AB39L6U8</accession>
<dbReference type="PANTHER" id="PTHR30213">
    <property type="entry name" value="INNER MEMBRANE PROTEIN YHJD"/>
    <property type="match status" value="1"/>
</dbReference>
<protein>
    <submittedName>
        <fullName evidence="8">YihY/virulence factor BrkB family protein</fullName>
    </submittedName>
</protein>
<dbReference type="KEGG" id="spue:AB5L97_06065"/>
<feature type="transmembrane region" description="Helical" evidence="7">
    <location>
        <begin position="277"/>
        <end position="296"/>
    </location>
</feature>
<gene>
    <name evidence="8" type="ORF">AB5L97_06065</name>
</gene>
<evidence type="ECO:0000256" key="3">
    <source>
        <dbReference type="ARBA" id="ARBA00022692"/>
    </source>
</evidence>